<dbReference type="Gene3D" id="1.20.120.520">
    <property type="entry name" value="nmb1532 protein domain like"/>
    <property type="match status" value="1"/>
</dbReference>
<protein>
    <recommendedName>
        <fullName evidence="1">Hemerythrin-like domain-containing protein</fullName>
    </recommendedName>
</protein>
<dbReference type="Pfam" id="PF01814">
    <property type="entry name" value="Hemerythrin"/>
    <property type="match status" value="1"/>
</dbReference>
<dbReference type="EMBL" id="BLKG01000167">
    <property type="protein sequence ID" value="GFF97818.1"/>
    <property type="molecule type" value="Genomic_DNA"/>
</dbReference>
<dbReference type="InterPro" id="IPR053206">
    <property type="entry name" value="Dimeric_xanthone_biosynth"/>
</dbReference>
<dbReference type="Proteomes" id="UP000465266">
    <property type="component" value="Unassembled WGS sequence"/>
</dbReference>
<name>A0ABQ1BBI2_9EURO</name>
<dbReference type="InterPro" id="IPR012312">
    <property type="entry name" value="Hemerythrin-like"/>
</dbReference>
<dbReference type="CDD" id="cd12108">
    <property type="entry name" value="Hr-like"/>
    <property type="match status" value="1"/>
</dbReference>
<comment type="caution">
    <text evidence="2">The sequence shown here is derived from an EMBL/GenBank/DDBJ whole genome shotgun (WGS) entry which is preliminary data.</text>
</comment>
<dbReference type="PANTHER" id="PTHR38048:SF2">
    <property type="entry name" value="HEMERYTHRIN-LIKE DOMAIN-CONTAINING PROTEIN"/>
    <property type="match status" value="1"/>
</dbReference>
<organism evidence="2 3">
    <name type="scientific">Aspergillus udagawae</name>
    <dbReference type="NCBI Taxonomy" id="91492"/>
    <lineage>
        <taxon>Eukaryota</taxon>
        <taxon>Fungi</taxon>
        <taxon>Dikarya</taxon>
        <taxon>Ascomycota</taxon>
        <taxon>Pezizomycotina</taxon>
        <taxon>Eurotiomycetes</taxon>
        <taxon>Eurotiomycetidae</taxon>
        <taxon>Eurotiales</taxon>
        <taxon>Aspergillaceae</taxon>
        <taxon>Aspergillus</taxon>
        <taxon>Aspergillus subgen. Fumigati</taxon>
    </lineage>
</organism>
<reference evidence="2 3" key="1">
    <citation type="submission" date="2020-01" db="EMBL/GenBank/DDBJ databases">
        <title>Draft genome sequence of Aspergillus udagawae IFM 53868.</title>
        <authorList>
            <person name="Takahashi H."/>
            <person name="Yaguchi T."/>
        </authorList>
    </citation>
    <scope>NUCLEOTIDE SEQUENCE [LARGE SCALE GENOMIC DNA]</scope>
    <source>
        <strain evidence="2 3">IFM 53868</strain>
    </source>
</reference>
<sequence length="257" mass="28992">MSSGVWADQPYALIKETGILTRLDVLRDHPAVSMAQDMALAHNVILRSINASYNQCLSVRPGTPEATDFLIFNQCIFEFVKTHHDVEEEHLFPDITKLTGVAGIMEGNVQEHRDFEAGMEKFRQYVYDTPADRYDGTKLQAILDEFGKPLEKHMHNEISTLLNLKDYDAVKLKEVIASLGKQFAKAGDLFRQAPLVMGCADNSFSIDGKIISFPPVPFFVPYLVKYIFASKHSGAWKFTPCDMFGRPRKLAFSNPKI</sequence>
<evidence type="ECO:0000313" key="2">
    <source>
        <dbReference type="EMBL" id="GFF97818.1"/>
    </source>
</evidence>
<dbReference type="PANTHER" id="PTHR38048">
    <property type="entry name" value="EXPRESSED PROTEIN"/>
    <property type="match status" value="1"/>
</dbReference>
<keyword evidence="3" id="KW-1185">Reference proteome</keyword>
<proteinExistence type="predicted"/>
<feature type="domain" description="Hemerythrin-like" evidence="1">
    <location>
        <begin position="75"/>
        <end position="162"/>
    </location>
</feature>
<gene>
    <name evidence="2" type="ORF">IFM53868_09447</name>
</gene>
<evidence type="ECO:0000313" key="3">
    <source>
        <dbReference type="Proteomes" id="UP000465266"/>
    </source>
</evidence>
<accession>A0ABQ1BBI2</accession>
<evidence type="ECO:0000259" key="1">
    <source>
        <dbReference type="Pfam" id="PF01814"/>
    </source>
</evidence>